<proteinExistence type="inferred from homology"/>
<feature type="domain" description="HipA-like C-terminal" evidence="4">
    <location>
        <begin position="152"/>
        <end position="376"/>
    </location>
</feature>
<evidence type="ECO:0000313" key="7">
    <source>
        <dbReference type="Proteomes" id="UP000189777"/>
    </source>
</evidence>
<feature type="domain" description="HipA N-terminal subdomain 1" evidence="5">
    <location>
        <begin position="10"/>
        <end position="108"/>
    </location>
</feature>
<dbReference type="PANTHER" id="PTHR37419">
    <property type="entry name" value="SERINE/THREONINE-PROTEIN KINASE TOXIN HIPA"/>
    <property type="match status" value="1"/>
</dbReference>
<dbReference type="InterPro" id="IPR017508">
    <property type="entry name" value="HipA_N1"/>
</dbReference>
<evidence type="ECO:0000313" key="6">
    <source>
        <dbReference type="EMBL" id="SKC71221.1"/>
    </source>
</evidence>
<dbReference type="Pfam" id="PF07804">
    <property type="entry name" value="HipA_C"/>
    <property type="match status" value="1"/>
</dbReference>
<dbReference type="InterPro" id="IPR052028">
    <property type="entry name" value="HipA_Ser/Thr_kinase"/>
</dbReference>
<dbReference type="InterPro" id="IPR012893">
    <property type="entry name" value="HipA-like_C"/>
</dbReference>
<dbReference type="PANTHER" id="PTHR37419:SF1">
    <property type="entry name" value="SERINE_THREONINE-PROTEIN KINASE TOXIN HIPA"/>
    <property type="match status" value="1"/>
</dbReference>
<evidence type="ECO:0000256" key="2">
    <source>
        <dbReference type="ARBA" id="ARBA00022679"/>
    </source>
</evidence>
<evidence type="ECO:0000259" key="4">
    <source>
        <dbReference type="Pfam" id="PF07804"/>
    </source>
</evidence>
<dbReference type="NCBIfam" id="TIGR03071">
    <property type="entry name" value="couple_hipA"/>
    <property type="match status" value="1"/>
</dbReference>
<dbReference type="Proteomes" id="UP000189777">
    <property type="component" value="Unassembled WGS sequence"/>
</dbReference>
<dbReference type="STRING" id="526729.SAMN04324258_2916"/>
<keyword evidence="7" id="KW-1185">Reference proteome</keyword>
<reference evidence="6 7" key="1">
    <citation type="submission" date="2017-02" db="EMBL/GenBank/DDBJ databases">
        <authorList>
            <person name="Peterson S.W."/>
        </authorList>
    </citation>
    <scope>NUCLEOTIDE SEQUENCE [LARGE SCALE GENOMIC DNA]</scope>
    <source>
        <strain evidence="6 7">DSM 21481</strain>
    </source>
</reference>
<organism evidence="6 7">
    <name type="scientific">Krasilnikoviella flava</name>
    <dbReference type="NCBI Taxonomy" id="526729"/>
    <lineage>
        <taxon>Bacteria</taxon>
        <taxon>Bacillati</taxon>
        <taxon>Actinomycetota</taxon>
        <taxon>Actinomycetes</taxon>
        <taxon>Micrococcales</taxon>
        <taxon>Promicromonosporaceae</taxon>
        <taxon>Krasilnikoviella</taxon>
    </lineage>
</organism>
<dbReference type="GO" id="GO:0005829">
    <property type="term" value="C:cytosol"/>
    <property type="evidence" value="ECO:0007669"/>
    <property type="project" value="TreeGrafter"/>
</dbReference>
<comment type="similarity">
    <text evidence="1">Belongs to the HipA Ser/Thr kinase family.</text>
</comment>
<dbReference type="CDD" id="cd17808">
    <property type="entry name" value="HipA_Ec_like"/>
    <property type="match status" value="1"/>
</dbReference>
<dbReference type="AlphaFoldDB" id="A0A1T5L5H6"/>
<evidence type="ECO:0000259" key="5">
    <source>
        <dbReference type="Pfam" id="PF13657"/>
    </source>
</evidence>
<dbReference type="EMBL" id="FUZQ01000005">
    <property type="protein sequence ID" value="SKC71221.1"/>
    <property type="molecule type" value="Genomic_DNA"/>
</dbReference>
<sequence length="467" mass="49970">MADRADDRHDVWLDGAHAGTLHRARGGDVTFAYAASYQALRAAPSLSVSMPRHVTEHAPEVTMPWIDNLLPDNDAVRARWAAQFDERRPTAFNLLRHMGADCAGAVQVVPAGEQPQDGAGSTPLAEAEIAAHLRELRADDSSWAFEQHGGRFSLGGQQGKFALARGADGSWHQPTGRGASTHIFKIGVDGVAHSAAAELVTMRAARALGLSVASVESAWFEDQAAVVVERFDRLAADGSRARRLHQEDMCQALGLWRSAKYESDGGPGVRDVAQLVARAVDRRDLARSRDDLARAVVLNWVAAGTDAHAKNLALLHVGARTVLAPLYDLVSASLLWPADEVRYKARLAMKLGGEYRLRALGARHLERAAADLGVDAVWLADVAVSYATAWPDTVRDAAAGEHDLLPGDVAGQFVDRAAARGADVVRALRVRAGGGEASARPGGATWVPAHERAGRSVVGHWRTHPGR</sequence>
<evidence type="ECO:0000256" key="1">
    <source>
        <dbReference type="ARBA" id="ARBA00010164"/>
    </source>
</evidence>
<dbReference type="RefSeq" id="WP_079575202.1">
    <property type="nucleotide sequence ID" value="NZ_FUZQ01000005.1"/>
</dbReference>
<dbReference type="GO" id="GO:0004674">
    <property type="term" value="F:protein serine/threonine kinase activity"/>
    <property type="evidence" value="ECO:0007669"/>
    <property type="project" value="TreeGrafter"/>
</dbReference>
<keyword evidence="3 6" id="KW-0418">Kinase</keyword>
<protein>
    <submittedName>
        <fullName evidence="6">Serine/threonine-protein kinase HipA</fullName>
    </submittedName>
</protein>
<gene>
    <name evidence="6" type="ORF">SAMN04324258_2916</name>
</gene>
<accession>A0A1T5L5H6</accession>
<keyword evidence="2" id="KW-0808">Transferase</keyword>
<dbReference type="Pfam" id="PF13657">
    <property type="entry name" value="Couple_hipA"/>
    <property type="match status" value="1"/>
</dbReference>
<dbReference type="OrthoDB" id="3182374at2"/>
<name>A0A1T5L5H6_9MICO</name>
<evidence type="ECO:0000256" key="3">
    <source>
        <dbReference type="ARBA" id="ARBA00022777"/>
    </source>
</evidence>